<dbReference type="AlphaFoldDB" id="A0A849VBC3"/>
<dbReference type="EMBL" id="JABBPG010000003">
    <property type="protein sequence ID" value="NOU50929.1"/>
    <property type="molecule type" value="Genomic_DNA"/>
</dbReference>
<dbReference type="InterPro" id="IPR011460">
    <property type="entry name" value="Lcl_C"/>
</dbReference>
<comment type="caution">
    <text evidence="2">The sequence shown here is derived from an EMBL/GenBank/DDBJ whole genome shotgun (WGS) entry which is preliminary data.</text>
</comment>
<organism evidence="2 3">
    <name type="scientific">Pseudoalteromonas caenipelagi</name>
    <dbReference type="NCBI Taxonomy" id="2726988"/>
    <lineage>
        <taxon>Bacteria</taxon>
        <taxon>Pseudomonadati</taxon>
        <taxon>Pseudomonadota</taxon>
        <taxon>Gammaproteobacteria</taxon>
        <taxon>Alteromonadales</taxon>
        <taxon>Pseudoalteromonadaceae</taxon>
        <taxon>Pseudoalteromonas</taxon>
    </lineage>
</organism>
<name>A0A849VBC3_9GAMM</name>
<feature type="domain" description="Lcl C-terminal" evidence="1">
    <location>
        <begin position="28"/>
        <end position="176"/>
    </location>
</feature>
<dbReference type="Proteomes" id="UP000586305">
    <property type="component" value="Unassembled WGS sequence"/>
</dbReference>
<proteinExistence type="predicted"/>
<gene>
    <name evidence="2" type="ORF">HG263_10340</name>
</gene>
<protein>
    <submittedName>
        <fullName evidence="2">DUF1566 domain-containing protein</fullName>
    </submittedName>
</protein>
<evidence type="ECO:0000313" key="3">
    <source>
        <dbReference type="Proteomes" id="UP000586305"/>
    </source>
</evidence>
<keyword evidence="3" id="KW-1185">Reference proteome</keyword>
<sequence length="198" mass="22795">MQPTPHARYTKIAANGVPLTPWQGPWACVLDRKLNVLWEVKTDNESIHDGYWTYSWFLHEKGQENFGDCYFESQRCDTQDLIERTNIQTLCGQNNWRLPTEQELASLIQSPSRPGRAHIADDYFSYINQGDYWTSQSDSRLSRQFKHLKLGAKAINFHSGTVNALPYRNAAFVILVSSLTKTHPLSQFSSRDNSIKQK</sequence>
<evidence type="ECO:0000259" key="1">
    <source>
        <dbReference type="Pfam" id="PF07603"/>
    </source>
</evidence>
<dbReference type="Pfam" id="PF07603">
    <property type="entry name" value="Lcl_C"/>
    <property type="match status" value="1"/>
</dbReference>
<accession>A0A849VBC3</accession>
<reference evidence="2 3" key="1">
    <citation type="submission" date="2020-04" db="EMBL/GenBank/DDBJ databases">
        <title>Pseudoalteromonas caenipelagi sp. nov., isolated from a tidal flat.</title>
        <authorList>
            <person name="Park S."/>
            <person name="Yoon J.-H."/>
        </authorList>
    </citation>
    <scope>NUCLEOTIDE SEQUENCE [LARGE SCALE GENOMIC DNA]</scope>
    <source>
        <strain evidence="2 3">JBTF-M23</strain>
    </source>
</reference>
<evidence type="ECO:0000313" key="2">
    <source>
        <dbReference type="EMBL" id="NOU50929.1"/>
    </source>
</evidence>